<protein>
    <recommendedName>
        <fullName evidence="5 11">Malto-oligosyltrehalose trehalohydrolase</fullName>
        <ecNumber evidence="4 11">3.2.1.141</ecNumber>
    </recommendedName>
</protein>
<dbReference type="InterPro" id="IPR012768">
    <property type="entry name" value="Trehalose_TreZ"/>
</dbReference>
<dbReference type="Gene3D" id="2.60.40.10">
    <property type="entry name" value="Immunoglobulins"/>
    <property type="match status" value="1"/>
</dbReference>
<feature type="domain" description="Glycosyl hydrolase family 13 catalytic" evidence="12">
    <location>
        <begin position="886"/>
        <end position="1231"/>
    </location>
</feature>
<dbReference type="PANTHER" id="PTHR10357:SF216">
    <property type="entry name" value="MALTOOLIGOSYL TREHALOSE SYNTHASE-RELATED"/>
    <property type="match status" value="1"/>
</dbReference>
<dbReference type="Pfam" id="PF00128">
    <property type="entry name" value="Alpha-amylase"/>
    <property type="match status" value="2"/>
</dbReference>
<evidence type="ECO:0000256" key="5">
    <source>
        <dbReference type="ARBA" id="ARBA00015938"/>
    </source>
</evidence>
<evidence type="ECO:0000256" key="6">
    <source>
        <dbReference type="ARBA" id="ARBA00022490"/>
    </source>
</evidence>
<sequence length="1379" mass="150625">MNERPPRVPASTYRLQVTEDFDLLEAARTLAYLHDLGVDWVYLSPVLASESGSDHGYDVADHSAIDASRGRGSGLSALSSEAKRLGMGVIVDVVPNHVGIARPWENDWWWHVLTHGRESPYAAAFDIDWEANDDRLLVPVVGDDDLDPDTGRIRNLRLLAGELHYHDQRFPIAPGTTGPDDTDADAVHARQHYELVSWRRADSELNYRRFFTVNTLAAIRVEDPEWFGRSHEEIARWFSEELVDGLRIDHPDGLRDPVKYLDDLAELTGDAYVLVEKILEPGERLPDGWATAGTTGYDAMALVDRVLVDPAGAVPLGELEDRLRGAPVDWHAMVHDAKRAVADGSLLAETRRIARELAAHVDHDADDLTDVVAELLACMPVYRSYLPEGRDHLEAAFVAARDHRPDLADLLDDISPVLHDGAADATQRFQQTSGMVMAKGVEDQSFYRWSRLTSLNEVGGDPSVFSVSPADFHAAMAVRQAERPTAMTAASTHDTKRGEDVRSRISVLAEAPDAWARTVDRLQSLAPIPDAGFANLLWQAVLGVWPGDVEEDPALRDRLHGYAEKAMREAGDRTTWTAPDDDYEQAVHAAVDAAFDDREVGAVLGEALAAVCAAGRVNALSAKLLGLTIPGVPDVYQGTELWDDSLVDPDNRRPVDFASRAELVAADRPGHPKLRVVREALRLRRDRPDLFTTYAALDPAGKAADHVLAFDRGGAVTVVTRLPHGLAGRDGWGDTTLALPSGRWRDVLTGEVVTSDGAVAVADLLTELPVALLVALPEQPRRRGRFDVWAPRATRLRLSVGDDVVEMERRAGDWWRPVGDVPDGPGSREVDYGYLVDDSDTPVPDPRSLRQPEGVHGRSRTFDATAHDWSDEGWHGRPLAGSVLYELHLGTFTSEGTLDAAIERLDHLVDIGVGFVELMPVNAFNGPHGWGYDGVLWSCVHEEYGGPAAYQRFVDACHARGLGVVQDVVHNHLGPSGNYLGMFGPYLVDGDTPWGDQVNLDQDGSHEVRRLILDSVRGWFTDFHVDGLRLDAVHALVDSSETHLLEEMATEVAALAAHTGKPLFLVAESDLNDPVMITPREGGGRGLDAQWSDDFHHALHVALTGETEGYYADFEPLGALAKVLRRGFFHDGTWSSFRGRDHGVPLDTDRVPGWRLVVADQNHDQVGNRARGDRLAESLTDDQLALGAIVTLTSPFTPMLFMGEEWGASTPFAFFTSHPEPDLGRAVSEGRLGEFARMDWDVSTVPDPQDPATFAASTLDWAELASPRGSALLAVHRRLAALRRTLPALTDPDLRKVHVDHDDDERWLVMTRGSGLDEVVVAANFSDTTRVVPLGEDADLVGHVVALATPGAGLAEGSVVDGGEVTLPPGTGLVLVPEV</sequence>
<evidence type="ECO:0000256" key="7">
    <source>
        <dbReference type="ARBA" id="ARBA00022801"/>
    </source>
</evidence>
<dbReference type="Gene3D" id="3.30.1590.10">
    <property type="entry name" value="Maltooligosyl trehalose synthase, domain 2"/>
    <property type="match status" value="1"/>
</dbReference>
<dbReference type="RefSeq" id="WP_343918232.1">
    <property type="nucleotide sequence ID" value="NZ_BAAAJT010000002.1"/>
</dbReference>
<dbReference type="GO" id="GO:0047470">
    <property type="term" value="F:(1,4)-alpha-D-glucan 1-alpha-D-glucosylmutase activity"/>
    <property type="evidence" value="ECO:0007669"/>
    <property type="project" value="UniProtKB-EC"/>
</dbReference>
<evidence type="ECO:0000256" key="11">
    <source>
        <dbReference type="NCBIfam" id="TIGR02402"/>
    </source>
</evidence>
<dbReference type="Gene3D" id="1.10.10.470">
    <property type="entry name" value="Maltooligosyl trehalose synthase, domain 4"/>
    <property type="match status" value="1"/>
</dbReference>
<dbReference type="InterPro" id="IPR044901">
    <property type="entry name" value="Trehalose_TreZ_E-set_sf"/>
</dbReference>
<dbReference type="Gene3D" id="3.20.20.80">
    <property type="entry name" value="Glycosidases"/>
    <property type="match status" value="2"/>
</dbReference>
<dbReference type="EC" id="3.2.1.141" evidence="4 11"/>
<reference evidence="14" key="1">
    <citation type="journal article" date="2019" name="Int. J. Syst. Evol. Microbiol.">
        <title>The Global Catalogue of Microorganisms (GCM) 10K type strain sequencing project: providing services to taxonomists for standard genome sequencing and annotation.</title>
        <authorList>
            <consortium name="The Broad Institute Genomics Platform"/>
            <consortium name="The Broad Institute Genome Sequencing Center for Infectious Disease"/>
            <person name="Wu L."/>
            <person name="Ma J."/>
        </authorList>
    </citation>
    <scope>NUCLEOTIDE SEQUENCE [LARGE SCALE GENOMIC DNA]</scope>
    <source>
        <strain evidence="14">CGMCC 1.12477</strain>
    </source>
</reference>
<keyword evidence="14" id="KW-1185">Reference proteome</keyword>
<evidence type="ECO:0000313" key="14">
    <source>
        <dbReference type="Proteomes" id="UP001597351"/>
    </source>
</evidence>
<dbReference type="NCBIfam" id="TIGR02402">
    <property type="entry name" value="trehalose_TreZ"/>
    <property type="match status" value="1"/>
</dbReference>
<evidence type="ECO:0000259" key="12">
    <source>
        <dbReference type="SMART" id="SM00642"/>
    </source>
</evidence>
<dbReference type="CDD" id="cd02853">
    <property type="entry name" value="E_set_MTHase_like_N"/>
    <property type="match status" value="1"/>
</dbReference>
<gene>
    <name evidence="13" type="primary">treY</name>
    <name evidence="13" type="ORF">ACFSDE_10815</name>
</gene>
<dbReference type="SUPFAM" id="SSF51445">
    <property type="entry name" value="(Trans)glycosidases"/>
    <property type="match status" value="2"/>
</dbReference>
<dbReference type="PANTHER" id="PTHR10357">
    <property type="entry name" value="ALPHA-AMYLASE FAMILY MEMBER"/>
    <property type="match status" value="1"/>
</dbReference>
<dbReference type="InterPro" id="IPR012767">
    <property type="entry name" value="Trehalose_TreY"/>
</dbReference>
<organism evidence="13 14">
    <name type="scientific">Nocardioides aestuarii</name>
    <dbReference type="NCBI Taxonomy" id="252231"/>
    <lineage>
        <taxon>Bacteria</taxon>
        <taxon>Bacillati</taxon>
        <taxon>Actinomycetota</taxon>
        <taxon>Actinomycetes</taxon>
        <taxon>Propionibacteriales</taxon>
        <taxon>Nocardioidaceae</taxon>
        <taxon>Nocardioides</taxon>
    </lineage>
</organism>
<comment type="pathway">
    <text evidence="2">Glycan biosynthesis; trehalose biosynthesis.</text>
</comment>
<dbReference type="InterPro" id="IPR013783">
    <property type="entry name" value="Ig-like_fold"/>
</dbReference>
<dbReference type="Gene3D" id="1.10.150.200">
    <property type="entry name" value="Maltooligosyl trehalose synthase, domain 3"/>
    <property type="match status" value="1"/>
</dbReference>
<evidence type="ECO:0000256" key="4">
    <source>
        <dbReference type="ARBA" id="ARBA00012268"/>
    </source>
</evidence>
<evidence type="ECO:0000256" key="10">
    <source>
        <dbReference type="ARBA" id="ARBA00034013"/>
    </source>
</evidence>
<keyword evidence="9" id="KW-0326">Glycosidase</keyword>
<keyword evidence="8" id="KW-0119">Carbohydrate metabolism</keyword>
<proteinExistence type="inferred from homology"/>
<evidence type="ECO:0000256" key="8">
    <source>
        <dbReference type="ARBA" id="ARBA00023277"/>
    </source>
</evidence>
<name>A0ABW4TP57_9ACTN</name>
<dbReference type="SMART" id="SM00642">
    <property type="entry name" value="Aamy"/>
    <property type="match status" value="1"/>
</dbReference>
<dbReference type="InterPro" id="IPR017853">
    <property type="entry name" value="GH"/>
</dbReference>
<dbReference type="CDD" id="cd11325">
    <property type="entry name" value="AmyAc_GTHase"/>
    <property type="match status" value="1"/>
</dbReference>
<dbReference type="NCBIfam" id="TIGR02401">
    <property type="entry name" value="trehalose_TreY"/>
    <property type="match status" value="1"/>
</dbReference>
<accession>A0ABW4TP57</accession>
<dbReference type="EMBL" id="JBHUGD010000003">
    <property type="protein sequence ID" value="MFD1947284.1"/>
    <property type="molecule type" value="Genomic_DNA"/>
</dbReference>
<keyword evidence="6" id="KW-0963">Cytoplasm</keyword>
<dbReference type="Gene3D" id="1.10.10.760">
    <property type="entry name" value="E-set domains of sugar-utilizing enzymes"/>
    <property type="match status" value="1"/>
</dbReference>
<dbReference type="CDD" id="cd11336">
    <property type="entry name" value="AmyAc_MTSase"/>
    <property type="match status" value="1"/>
</dbReference>
<keyword evidence="7" id="KW-0378">Hydrolase</keyword>
<comment type="caution">
    <text evidence="13">The sequence shown here is derived from an EMBL/GenBank/DDBJ whole genome shotgun (WGS) entry which is preliminary data.</text>
</comment>
<comment type="similarity">
    <text evidence="3">Belongs to the glycosyl hydrolase 13 family.</text>
</comment>
<evidence type="ECO:0000256" key="2">
    <source>
        <dbReference type="ARBA" id="ARBA00005199"/>
    </source>
</evidence>
<dbReference type="SUPFAM" id="SSF81296">
    <property type="entry name" value="E set domains"/>
    <property type="match status" value="1"/>
</dbReference>
<keyword evidence="13" id="KW-0413">Isomerase</keyword>
<dbReference type="InterPro" id="IPR006047">
    <property type="entry name" value="GH13_cat_dom"/>
</dbReference>
<comment type="catalytic activity">
    <reaction evidence="10">
        <text>hydrolysis of (1-&gt;4)-alpha-D-glucosidic linkage in 4-alpha-D-[(1-&gt;4)-alpha-D-glucanosyl]n trehalose to yield trehalose and (1-&gt;4)-alpha-D-glucan.</text>
        <dbReference type="EC" id="3.2.1.141"/>
    </reaction>
</comment>
<dbReference type="InterPro" id="IPR013797">
    <property type="entry name" value="Maltooligo_trehalose_synth_4"/>
</dbReference>
<dbReference type="Proteomes" id="UP001597351">
    <property type="component" value="Unassembled WGS sequence"/>
</dbReference>
<comment type="subcellular location">
    <subcellularLocation>
        <location evidence="1">Cytoplasm</location>
    </subcellularLocation>
</comment>
<evidence type="ECO:0000256" key="9">
    <source>
        <dbReference type="ARBA" id="ARBA00023295"/>
    </source>
</evidence>
<evidence type="ECO:0000313" key="13">
    <source>
        <dbReference type="EMBL" id="MFD1947284.1"/>
    </source>
</evidence>
<evidence type="ECO:0000256" key="1">
    <source>
        <dbReference type="ARBA" id="ARBA00004496"/>
    </source>
</evidence>
<dbReference type="InterPro" id="IPR014756">
    <property type="entry name" value="Ig_E-set"/>
</dbReference>
<evidence type="ECO:0000256" key="3">
    <source>
        <dbReference type="ARBA" id="ARBA00008061"/>
    </source>
</evidence>